<organism evidence="1 2">
    <name type="scientific">Catalinimonas alkaloidigena</name>
    <dbReference type="NCBI Taxonomy" id="1075417"/>
    <lineage>
        <taxon>Bacteria</taxon>
        <taxon>Pseudomonadati</taxon>
        <taxon>Bacteroidota</taxon>
        <taxon>Cytophagia</taxon>
        <taxon>Cytophagales</taxon>
        <taxon>Catalimonadaceae</taxon>
        <taxon>Catalinimonas</taxon>
    </lineage>
</organism>
<accession>A0A1G9B019</accession>
<reference evidence="1 2" key="1">
    <citation type="submission" date="2016-10" db="EMBL/GenBank/DDBJ databases">
        <authorList>
            <person name="de Groot N.N."/>
        </authorList>
    </citation>
    <scope>NUCLEOTIDE SEQUENCE [LARGE SCALE GENOMIC DNA]</scope>
    <source>
        <strain evidence="1 2">DSM 25186</strain>
    </source>
</reference>
<dbReference type="EMBL" id="FNFO01000002">
    <property type="protein sequence ID" value="SDK32921.1"/>
    <property type="molecule type" value="Genomic_DNA"/>
</dbReference>
<gene>
    <name evidence="1" type="ORF">SAMN05421823_102465</name>
</gene>
<evidence type="ECO:0000313" key="2">
    <source>
        <dbReference type="Proteomes" id="UP000198510"/>
    </source>
</evidence>
<keyword evidence="2" id="KW-1185">Reference proteome</keyword>
<dbReference type="AlphaFoldDB" id="A0A1G9B019"/>
<sequence length="305" mass="33650">MVLYGLLDPDDSVHYVRVNRAYLREGEDALRIAREDPEATNYPAEALEVELIQVTGSTRVTVSTLSRMVATEKDSGAFYYPDQVLYVTPQAVALRTDEGTRYEVAVRNLISGHEASAETDLVAPFAVQRPLYIPGNNTSFGAVAIDREVEVALTPSANSTIHQLTRITVHYTERYFSGDSARRVLKVPALFTLTGGSEEVNRLLPEGFILDAIGTTLDVSNNTQVRERVFGPVDFTFYAGNQALSDYIEINDNFSPLSQTKPLYTNVQNGVGLLASRRRQTVSPAISANSLQVLQNRYPDVKVAL</sequence>
<protein>
    <submittedName>
        <fullName evidence="1">Uncharacterized protein</fullName>
    </submittedName>
</protein>
<dbReference type="Proteomes" id="UP000198510">
    <property type="component" value="Unassembled WGS sequence"/>
</dbReference>
<evidence type="ECO:0000313" key="1">
    <source>
        <dbReference type="EMBL" id="SDK32921.1"/>
    </source>
</evidence>
<proteinExistence type="predicted"/>
<name>A0A1G9B019_9BACT</name>
<dbReference type="STRING" id="1075417.SAMN05421823_102465"/>